<protein>
    <submittedName>
        <fullName evidence="3">Uncharacterized protein</fullName>
    </submittedName>
</protein>
<dbReference type="EMBL" id="JADCNL010000001">
    <property type="protein sequence ID" value="KAG0499887.1"/>
    <property type="molecule type" value="Genomic_DNA"/>
</dbReference>
<keyword evidence="4" id="KW-1185">Reference proteome</keyword>
<dbReference type="Proteomes" id="UP000636800">
    <property type="component" value="Chromosome 1"/>
</dbReference>
<dbReference type="Proteomes" id="UP000639772">
    <property type="component" value="Chromosome 1"/>
</dbReference>
<feature type="region of interest" description="Disordered" evidence="1">
    <location>
        <begin position="1"/>
        <end position="69"/>
    </location>
</feature>
<evidence type="ECO:0000313" key="2">
    <source>
        <dbReference type="EMBL" id="KAG0499887.1"/>
    </source>
</evidence>
<name>A0A835VKK8_VANPL</name>
<reference evidence="4 5" key="1">
    <citation type="journal article" date="2020" name="Nat. Food">
        <title>A phased Vanilla planifolia genome enables genetic improvement of flavour and production.</title>
        <authorList>
            <person name="Hasing T."/>
            <person name="Tang H."/>
            <person name="Brym M."/>
            <person name="Khazi F."/>
            <person name="Huang T."/>
            <person name="Chambers A.H."/>
        </authorList>
    </citation>
    <scope>NUCLEOTIDE SEQUENCE [LARGE SCALE GENOMIC DNA]</scope>
    <source>
        <tissue evidence="3">Leaf</tissue>
    </source>
</reference>
<gene>
    <name evidence="3" type="ORF">HPP92_004141</name>
    <name evidence="2" type="ORF">HPP92_004578</name>
</gene>
<dbReference type="AlphaFoldDB" id="A0A835VKK8"/>
<accession>A0A835VKK8</accession>
<dbReference type="EMBL" id="JADCNM010000001">
    <property type="protein sequence ID" value="KAG0504069.1"/>
    <property type="molecule type" value="Genomic_DNA"/>
</dbReference>
<organism evidence="3 5">
    <name type="scientific">Vanilla planifolia</name>
    <name type="common">Vanilla</name>
    <dbReference type="NCBI Taxonomy" id="51239"/>
    <lineage>
        <taxon>Eukaryota</taxon>
        <taxon>Viridiplantae</taxon>
        <taxon>Streptophyta</taxon>
        <taxon>Embryophyta</taxon>
        <taxon>Tracheophyta</taxon>
        <taxon>Spermatophyta</taxon>
        <taxon>Magnoliopsida</taxon>
        <taxon>Liliopsida</taxon>
        <taxon>Asparagales</taxon>
        <taxon>Orchidaceae</taxon>
        <taxon>Vanilloideae</taxon>
        <taxon>Vanilleae</taxon>
        <taxon>Vanilla</taxon>
    </lineage>
</organism>
<evidence type="ECO:0000256" key="1">
    <source>
        <dbReference type="SAM" id="MobiDB-lite"/>
    </source>
</evidence>
<evidence type="ECO:0000313" key="5">
    <source>
        <dbReference type="Proteomes" id="UP000639772"/>
    </source>
</evidence>
<feature type="compositionally biased region" description="Basic and acidic residues" evidence="1">
    <location>
        <begin position="1"/>
        <end position="19"/>
    </location>
</feature>
<evidence type="ECO:0000313" key="3">
    <source>
        <dbReference type="EMBL" id="KAG0504069.1"/>
    </source>
</evidence>
<proteinExistence type="predicted"/>
<comment type="caution">
    <text evidence="3">The sequence shown here is derived from an EMBL/GenBank/DDBJ whole genome shotgun (WGS) entry which is preliminary data.</text>
</comment>
<sequence length="69" mass="7511">MARQQSEDLGFHSGPDENGKSPFGNQTSWTMADPKSDLENNLTVNRSGPVYPAKPVASWPKAIHSELSV</sequence>
<evidence type="ECO:0000313" key="4">
    <source>
        <dbReference type="Proteomes" id="UP000636800"/>
    </source>
</evidence>